<keyword evidence="1" id="KW-0547">Nucleotide-binding</keyword>
<dbReference type="Pfam" id="PF02626">
    <property type="entry name" value="CT_A_B"/>
    <property type="match status" value="1"/>
</dbReference>
<evidence type="ECO:0000256" key="1">
    <source>
        <dbReference type="ARBA" id="ARBA00022741"/>
    </source>
</evidence>
<evidence type="ECO:0000313" key="5">
    <source>
        <dbReference type="EMBL" id="PVA10342.1"/>
    </source>
</evidence>
<dbReference type="RefSeq" id="WP_108691855.1">
    <property type="nucleotide sequence ID" value="NZ_QCYH01000004.1"/>
</dbReference>
<dbReference type="InterPro" id="IPR029000">
    <property type="entry name" value="Cyclophilin-like_dom_sf"/>
</dbReference>
<sequence>MSAALIAQKAGPFTTVQDLGRAGHQAAGIPVSGALDPASLRIANALVGNPEGEAALEIRLMGPVLKVDAPAVRVALCGTSSPLQILAPEPREVPPWQSAVLERGTVFRVPPLKGSVTAYLAVGGGFDIAPVLGSRSTCLRAGFGGLKGRALADGDALPLAMPAPDGRADMRLGRVPDLAPPARVRLVLGPQDDHFSAAAIATLLEAEFRITNEADRMGLRLAGPALEHKAGYDITSDGIATGAIQVPGDGQPIILLADHQTTGGYPKIATVISADLPALGRLAPGAVLTFSAVTVAEAQDIHIAQKRRLSEVIASIAPLSVEAASLSSRALLSANLISGVISATAQAED</sequence>
<reference evidence="5 6" key="1">
    <citation type="submission" date="2018-04" db="EMBL/GenBank/DDBJ databases">
        <title>Pelagivirga bohaiensis gen. nov., sp. nov., a bacterium isolated from the Bohai Sea.</title>
        <authorList>
            <person name="Ji X."/>
        </authorList>
    </citation>
    <scope>NUCLEOTIDE SEQUENCE [LARGE SCALE GENOMIC DNA]</scope>
    <source>
        <strain evidence="5 6">BH-SD19</strain>
    </source>
</reference>
<dbReference type="OrthoDB" id="9768696at2"/>
<proteinExistence type="predicted"/>
<dbReference type="EMBL" id="QCYH01000004">
    <property type="protein sequence ID" value="PVA10342.1"/>
    <property type="molecule type" value="Genomic_DNA"/>
</dbReference>
<dbReference type="PANTHER" id="PTHR43309:SF5">
    <property type="entry name" value="5-OXOPROLINASE SUBUNIT C"/>
    <property type="match status" value="1"/>
</dbReference>
<dbReference type="Proteomes" id="UP000244446">
    <property type="component" value="Unassembled WGS sequence"/>
</dbReference>
<gene>
    <name evidence="5" type="ORF">DC366_08870</name>
</gene>
<dbReference type="SUPFAM" id="SSF50891">
    <property type="entry name" value="Cyclophilin-like"/>
    <property type="match status" value="1"/>
</dbReference>
<dbReference type="Gene3D" id="2.40.100.10">
    <property type="entry name" value="Cyclophilin-like"/>
    <property type="match status" value="1"/>
</dbReference>
<evidence type="ECO:0000256" key="3">
    <source>
        <dbReference type="ARBA" id="ARBA00022840"/>
    </source>
</evidence>
<comment type="caution">
    <text evidence="5">The sequence shown here is derived from an EMBL/GenBank/DDBJ whole genome shotgun (WGS) entry which is preliminary data.</text>
</comment>
<dbReference type="InterPro" id="IPR052708">
    <property type="entry name" value="PxpC"/>
</dbReference>
<keyword evidence="6" id="KW-1185">Reference proteome</keyword>
<protein>
    <submittedName>
        <fullName evidence="5">Allophanate hydrolase</fullName>
    </submittedName>
</protein>
<dbReference type="GO" id="GO:0016787">
    <property type="term" value="F:hydrolase activity"/>
    <property type="evidence" value="ECO:0007669"/>
    <property type="project" value="UniProtKB-KW"/>
</dbReference>
<dbReference type="AlphaFoldDB" id="A0A2T7G7F1"/>
<dbReference type="GO" id="GO:0005524">
    <property type="term" value="F:ATP binding"/>
    <property type="evidence" value="ECO:0007669"/>
    <property type="project" value="UniProtKB-KW"/>
</dbReference>
<dbReference type="NCBIfam" id="TIGR00724">
    <property type="entry name" value="urea_amlyse_rel"/>
    <property type="match status" value="1"/>
</dbReference>
<dbReference type="SMART" id="SM00797">
    <property type="entry name" value="AHS2"/>
    <property type="match status" value="1"/>
</dbReference>
<accession>A0A2T7G7F1</accession>
<evidence type="ECO:0000259" key="4">
    <source>
        <dbReference type="SMART" id="SM00797"/>
    </source>
</evidence>
<organism evidence="5 6">
    <name type="scientific">Pelagivirga sediminicola</name>
    <dbReference type="NCBI Taxonomy" id="2170575"/>
    <lineage>
        <taxon>Bacteria</taxon>
        <taxon>Pseudomonadati</taxon>
        <taxon>Pseudomonadota</taxon>
        <taxon>Alphaproteobacteria</taxon>
        <taxon>Rhodobacterales</taxon>
        <taxon>Paracoccaceae</taxon>
        <taxon>Pelagivirga</taxon>
    </lineage>
</organism>
<evidence type="ECO:0000313" key="6">
    <source>
        <dbReference type="Proteomes" id="UP000244446"/>
    </source>
</evidence>
<evidence type="ECO:0000256" key="2">
    <source>
        <dbReference type="ARBA" id="ARBA00022801"/>
    </source>
</evidence>
<dbReference type="InterPro" id="IPR003778">
    <property type="entry name" value="CT_A_B"/>
</dbReference>
<dbReference type="PANTHER" id="PTHR43309">
    <property type="entry name" value="5-OXOPROLINASE SUBUNIT C"/>
    <property type="match status" value="1"/>
</dbReference>
<feature type="domain" description="Carboxyltransferase" evidence="4">
    <location>
        <begin position="26"/>
        <end position="308"/>
    </location>
</feature>
<name>A0A2T7G7F1_9RHOB</name>
<keyword evidence="3" id="KW-0067">ATP-binding</keyword>
<keyword evidence="2 5" id="KW-0378">Hydrolase</keyword>